<dbReference type="Proteomes" id="UP000222564">
    <property type="component" value="Unassembled WGS sequence"/>
</dbReference>
<feature type="binding site" evidence="10">
    <location>
        <begin position="330"/>
        <end position="333"/>
    </location>
    <ligand>
        <name>GMP</name>
        <dbReference type="ChEBI" id="CHEBI:58115"/>
    </ligand>
</feature>
<dbReference type="PANTHER" id="PTHR43749:SF2">
    <property type="entry name" value="RNA-SPLICING LIGASE RTCB"/>
    <property type="match status" value="1"/>
</dbReference>
<dbReference type="GO" id="GO:0006396">
    <property type="term" value="P:RNA processing"/>
    <property type="evidence" value="ECO:0007669"/>
    <property type="project" value="InterPro"/>
</dbReference>
<keyword evidence="3 11" id="KW-0479">Metal-binding</keyword>
<dbReference type="GO" id="GO:0005525">
    <property type="term" value="F:GTP binding"/>
    <property type="evidence" value="ECO:0007669"/>
    <property type="project" value="UniProtKB-KW"/>
</dbReference>
<reference evidence="12 13" key="1">
    <citation type="submission" date="2013-09" db="EMBL/GenBank/DDBJ databases">
        <title>Biodegradation of hydrocarbons in the deep terrestrial subsurface : characterization of a microbial consortium composed of two Desulfotomaculum species originating from a deep geological formation.</title>
        <authorList>
            <person name="Aullo T."/>
            <person name="Berlendis S."/>
            <person name="Lascourreges J.-F."/>
            <person name="Dessort D."/>
            <person name="Saint-Laurent S."/>
            <person name="Schraauwers B."/>
            <person name="Mas J."/>
            <person name="Magot M."/>
            <person name="Ranchou-Peyruse A."/>
        </authorList>
    </citation>
    <scope>NUCLEOTIDE SEQUENCE [LARGE SCALE GENOMIC DNA]</scope>
    <source>
        <strain evidence="12 13">Bs107</strain>
    </source>
</reference>
<evidence type="ECO:0000256" key="2">
    <source>
        <dbReference type="ARBA" id="ARBA00022598"/>
    </source>
</evidence>
<comment type="cofactor">
    <cofactor evidence="11">
        <name>Mn(2+)</name>
        <dbReference type="ChEBI" id="CHEBI:29035"/>
    </cofactor>
    <text evidence="11">Binds 2 manganese ions per subunit.</text>
</comment>
<keyword evidence="5" id="KW-0692">RNA repair</keyword>
<name>A0A2C6MCW7_9FIRM</name>
<keyword evidence="7 11" id="KW-0464">Manganese</keyword>
<feature type="active site" description="GMP-histidine intermediate" evidence="9">
    <location>
        <position position="330"/>
    </location>
</feature>
<organism evidence="12 13">
    <name type="scientific">Desulforamulus profundi</name>
    <dbReference type="NCBI Taxonomy" id="1383067"/>
    <lineage>
        <taxon>Bacteria</taxon>
        <taxon>Bacillati</taxon>
        <taxon>Bacillota</taxon>
        <taxon>Clostridia</taxon>
        <taxon>Eubacteriales</taxon>
        <taxon>Peptococcaceae</taxon>
        <taxon>Desulforamulus</taxon>
    </lineage>
</organism>
<accession>A0A2C6MCW7</accession>
<feature type="binding site" evidence="10">
    <location>
        <begin position="274"/>
        <end position="275"/>
    </location>
    <ligand>
        <name>GMP</name>
        <dbReference type="ChEBI" id="CHEBI:58115"/>
    </ligand>
</feature>
<dbReference type="GO" id="GO:0030145">
    <property type="term" value="F:manganese ion binding"/>
    <property type="evidence" value="ECO:0007669"/>
    <property type="project" value="TreeGrafter"/>
</dbReference>
<feature type="binding site" evidence="11">
    <location>
        <position position="166"/>
    </location>
    <ligand>
        <name>Mn(2+)</name>
        <dbReference type="ChEBI" id="CHEBI:29035"/>
        <label>1</label>
    </ligand>
</feature>
<evidence type="ECO:0000256" key="7">
    <source>
        <dbReference type="ARBA" id="ARBA00023211"/>
    </source>
</evidence>
<dbReference type="GO" id="GO:0006281">
    <property type="term" value="P:DNA repair"/>
    <property type="evidence" value="ECO:0007669"/>
    <property type="project" value="TreeGrafter"/>
</dbReference>
<evidence type="ECO:0000256" key="6">
    <source>
        <dbReference type="ARBA" id="ARBA00023134"/>
    </source>
</evidence>
<comment type="catalytic activity">
    <reaction evidence="8">
        <text>a 3'-end 3'-phospho-ribonucleotide-RNA + a 5'-end dephospho-ribonucleoside-RNA + GTP = a ribonucleotidyl-ribonucleotide-RNA + GMP + diphosphate</text>
        <dbReference type="Rhea" id="RHEA:68076"/>
        <dbReference type="Rhea" id="RHEA-COMP:10463"/>
        <dbReference type="Rhea" id="RHEA-COMP:13936"/>
        <dbReference type="Rhea" id="RHEA-COMP:17355"/>
        <dbReference type="ChEBI" id="CHEBI:33019"/>
        <dbReference type="ChEBI" id="CHEBI:37565"/>
        <dbReference type="ChEBI" id="CHEBI:58115"/>
        <dbReference type="ChEBI" id="CHEBI:83062"/>
        <dbReference type="ChEBI" id="CHEBI:138284"/>
        <dbReference type="ChEBI" id="CHEBI:173118"/>
        <dbReference type="EC" id="6.5.1.8"/>
    </reaction>
</comment>
<feature type="binding site" evidence="10">
    <location>
        <begin position="306"/>
        <end position="309"/>
    </location>
    <ligand>
        <name>GMP</name>
        <dbReference type="ChEBI" id="CHEBI:58115"/>
    </ligand>
</feature>
<dbReference type="Pfam" id="PF01139">
    <property type="entry name" value="RtcB"/>
    <property type="match status" value="1"/>
</dbReference>
<dbReference type="PANTHER" id="PTHR43749">
    <property type="entry name" value="RNA-SPLICING LIGASE RTCB"/>
    <property type="match status" value="1"/>
</dbReference>
<evidence type="ECO:0000256" key="11">
    <source>
        <dbReference type="PIRSR" id="PIRSR601233-3"/>
    </source>
</evidence>
<evidence type="ECO:0000256" key="10">
    <source>
        <dbReference type="PIRSR" id="PIRSR601233-2"/>
    </source>
</evidence>
<dbReference type="Gene3D" id="3.90.1860.10">
    <property type="entry name" value="tRNA-splicing ligase RtcB"/>
    <property type="match status" value="1"/>
</dbReference>
<feature type="binding site" evidence="10">
    <location>
        <position position="313"/>
    </location>
    <ligand>
        <name>GMP</name>
        <dbReference type="ChEBI" id="CHEBI:58115"/>
    </ligand>
</feature>
<dbReference type="SUPFAM" id="SSF103365">
    <property type="entry name" value="Hypothetical protein PH1602"/>
    <property type="match status" value="1"/>
</dbReference>
<evidence type="ECO:0000256" key="8">
    <source>
        <dbReference type="ARBA" id="ARBA00047746"/>
    </source>
</evidence>
<keyword evidence="13" id="KW-1185">Reference proteome</keyword>
<keyword evidence="2" id="KW-0436">Ligase</keyword>
<evidence type="ECO:0000256" key="9">
    <source>
        <dbReference type="PIRSR" id="PIRSR601233-1"/>
    </source>
</evidence>
<evidence type="ECO:0000256" key="1">
    <source>
        <dbReference type="ARBA" id="ARBA00012726"/>
    </source>
</evidence>
<sequence length="405" mass="45516">MFKLFTIFNESEQRIPIKVWLEDPSQIEADCLGQALNLSRLPFAFQQIALMPDTHTGFGMPIGGVLATTGAVIPNAVGVDIGCGMCFAETGIYKGEISKIDLQNLVSQIMRDIPTGFQHHKKKQPCRSLDNFTQRLKDQHIYKTAELCEEIEKGYYQVGTLGGGNHFVELQEDDSGKICIMLHSGSRNFGYRIAKYFNELAKDLNTKWNSPVPSKYDLAYLPVDSAEGTGYLSWMELALEFAMENREKMMHVVMDDIRKLYPHITFENFVNAHHNYAAFEEHFGTQVVVHRKGAIRVRQGELGIVPGAMGSYSYIVRGLGNPDSFYSCSHGAGRKMSRKKAMETIPVEKTITDLKELGVILGKSKKGDVSEESRFAYKDIDFVINQELDLIQPIKRLKTLAVIKG</sequence>
<dbReference type="EMBL" id="AWQQ01000035">
    <property type="protein sequence ID" value="PHJ39099.1"/>
    <property type="molecule type" value="Genomic_DNA"/>
</dbReference>
<feature type="binding site" evidence="11">
    <location>
        <position position="183"/>
    </location>
    <ligand>
        <name>Mn(2+)</name>
        <dbReference type="ChEBI" id="CHEBI:29035"/>
        <label>2</label>
    </ligand>
</feature>
<evidence type="ECO:0000256" key="3">
    <source>
        <dbReference type="ARBA" id="ARBA00022723"/>
    </source>
</evidence>
<evidence type="ECO:0000256" key="4">
    <source>
        <dbReference type="ARBA" id="ARBA00022741"/>
    </source>
</evidence>
<proteinExistence type="predicted"/>
<evidence type="ECO:0000256" key="5">
    <source>
        <dbReference type="ARBA" id="ARBA00022800"/>
    </source>
</evidence>
<feature type="binding site" evidence="11">
    <location>
        <position position="274"/>
    </location>
    <ligand>
        <name>Mn(2+)</name>
        <dbReference type="ChEBI" id="CHEBI:29035"/>
        <label>2</label>
    </ligand>
</feature>
<keyword evidence="4 10" id="KW-0547">Nucleotide-binding</keyword>
<evidence type="ECO:0000313" key="13">
    <source>
        <dbReference type="Proteomes" id="UP000222564"/>
    </source>
</evidence>
<evidence type="ECO:0000313" key="12">
    <source>
        <dbReference type="EMBL" id="PHJ39099.1"/>
    </source>
</evidence>
<feature type="binding site" evidence="10">
    <location>
        <begin position="165"/>
        <end position="169"/>
    </location>
    <ligand>
        <name>GMP</name>
        <dbReference type="ChEBI" id="CHEBI:58115"/>
    </ligand>
</feature>
<dbReference type="InterPro" id="IPR052915">
    <property type="entry name" value="RtcB-like"/>
</dbReference>
<dbReference type="RefSeq" id="WP_338013832.1">
    <property type="nucleotide sequence ID" value="NZ_AWQQ01000035.1"/>
</dbReference>
<comment type="caution">
    <text evidence="12">The sequence shown here is derived from an EMBL/GenBank/DDBJ whole genome shotgun (WGS) entry which is preliminary data.</text>
</comment>
<dbReference type="AlphaFoldDB" id="A0A2C6MCW7"/>
<keyword evidence="6 10" id="KW-0342">GTP-binding</keyword>
<dbReference type="GO" id="GO:0170057">
    <property type="term" value="F:RNA ligase (GTP) activity"/>
    <property type="evidence" value="ECO:0007669"/>
    <property type="project" value="UniProtKB-EC"/>
</dbReference>
<dbReference type="EC" id="6.5.1.8" evidence="1"/>
<dbReference type="InterPro" id="IPR036025">
    <property type="entry name" value="RtcB-like_sf"/>
</dbReference>
<dbReference type="GO" id="GO:0042245">
    <property type="term" value="P:RNA repair"/>
    <property type="evidence" value="ECO:0007669"/>
    <property type="project" value="UniProtKB-KW"/>
</dbReference>
<dbReference type="GO" id="GO:0003909">
    <property type="term" value="F:DNA ligase activity"/>
    <property type="evidence" value="ECO:0007669"/>
    <property type="project" value="TreeGrafter"/>
</dbReference>
<gene>
    <name evidence="12" type="ORF">P378_05415</name>
</gene>
<feature type="binding site" evidence="10">
    <location>
        <position position="404"/>
    </location>
    <ligand>
        <name>GMP</name>
        <dbReference type="ChEBI" id="CHEBI:58115"/>
    </ligand>
</feature>
<feature type="binding site" evidence="11">
    <location>
        <position position="80"/>
    </location>
    <ligand>
        <name>Mn(2+)</name>
        <dbReference type="ChEBI" id="CHEBI:29035"/>
        <label>1</label>
    </ligand>
</feature>
<protein>
    <recommendedName>
        <fullName evidence="1">3'-phosphate/5'-hydroxy nucleic acid ligase</fullName>
        <ecNumber evidence="1">6.5.1.8</ecNumber>
    </recommendedName>
</protein>
<dbReference type="InterPro" id="IPR001233">
    <property type="entry name" value="RtcB"/>
</dbReference>